<evidence type="ECO:0000256" key="1">
    <source>
        <dbReference type="SAM" id="Phobius"/>
    </source>
</evidence>
<dbReference type="EMBL" id="CP091430">
    <property type="protein sequence ID" value="UVI31853.1"/>
    <property type="molecule type" value="Genomic_DNA"/>
</dbReference>
<reference evidence="2" key="1">
    <citation type="submission" date="2022-01" db="EMBL/GenBank/DDBJ databases">
        <title>Paenibacillus spongiae sp. nov., isolated from marine sponge.</title>
        <authorList>
            <person name="Li Z."/>
            <person name="Zhang M."/>
        </authorList>
    </citation>
    <scope>NUCLEOTIDE SEQUENCE</scope>
    <source>
        <strain evidence="2">PHS-Z3</strain>
    </source>
</reference>
<dbReference type="Proteomes" id="UP001057877">
    <property type="component" value="Chromosome"/>
</dbReference>
<sequence length="156" mass="17311">MEIRKDTDKGVITLGDTQCVGASGRGKAIRRLLFRLFLLGHALLDEVAKLGEVSDNRVEKEQIGSIIGKVTSFSGKEGTYSGNFSNHYPKGTEYYNIKGVDKNEAIAIKIKDGSFIKANYEGEYAGSTFDWGKVLWYIAGLFLLVLVILIVKNNWK</sequence>
<keyword evidence="1" id="KW-0812">Transmembrane</keyword>
<feature type="transmembrane region" description="Helical" evidence="1">
    <location>
        <begin position="134"/>
        <end position="151"/>
    </location>
</feature>
<keyword evidence="1" id="KW-1133">Transmembrane helix</keyword>
<protein>
    <recommendedName>
        <fullName evidence="4">DUF3592 domain-containing protein</fullName>
    </recommendedName>
</protein>
<evidence type="ECO:0000313" key="2">
    <source>
        <dbReference type="EMBL" id="UVI31853.1"/>
    </source>
</evidence>
<proteinExistence type="predicted"/>
<organism evidence="2 3">
    <name type="scientific">Paenibacillus spongiae</name>
    <dbReference type="NCBI Taxonomy" id="2909671"/>
    <lineage>
        <taxon>Bacteria</taxon>
        <taxon>Bacillati</taxon>
        <taxon>Bacillota</taxon>
        <taxon>Bacilli</taxon>
        <taxon>Bacillales</taxon>
        <taxon>Paenibacillaceae</taxon>
        <taxon>Paenibacillus</taxon>
    </lineage>
</organism>
<evidence type="ECO:0008006" key="4">
    <source>
        <dbReference type="Google" id="ProtNLM"/>
    </source>
</evidence>
<keyword evidence="3" id="KW-1185">Reference proteome</keyword>
<gene>
    <name evidence="2" type="ORF">L1F29_08570</name>
</gene>
<evidence type="ECO:0000313" key="3">
    <source>
        <dbReference type="Proteomes" id="UP001057877"/>
    </source>
</evidence>
<dbReference type="RefSeq" id="WP_258387917.1">
    <property type="nucleotide sequence ID" value="NZ_CP091430.1"/>
</dbReference>
<name>A0ABY5SE98_9BACL</name>
<accession>A0ABY5SE98</accession>
<keyword evidence="1" id="KW-0472">Membrane</keyword>